<dbReference type="NCBIfam" id="TIGR02423">
    <property type="entry name" value="protocat_alph"/>
    <property type="match status" value="1"/>
</dbReference>
<dbReference type="PANTHER" id="PTHR33711">
    <property type="entry name" value="DIOXYGENASE, PUTATIVE (AFU_ORTHOLOGUE AFUA_2G02910)-RELATED"/>
    <property type="match status" value="1"/>
</dbReference>
<dbReference type="InterPro" id="IPR000627">
    <property type="entry name" value="Intradiol_dOase_C"/>
</dbReference>
<sequence length="221" mass="22700">MSERPVPAPAQGLAPAEGLAPVESASAETLAPTPSHTVGPFYGYALPFPGGGEMAPAGHPGAITLHGHVRDGAGAPVPDALVELWQAGPDGSLAGAGGSMRRDPVTGGFLGRNGVDFTGFGRIATDADGHWTARTLPPGGPAAPAAPYISVCVHARGLLHHLFTRVYFPENAEANAADPLLASLDPARRETLVATAASPPGTYRFDIRLQGEGETVFLEFR</sequence>
<evidence type="ECO:0000259" key="4">
    <source>
        <dbReference type="Pfam" id="PF00775"/>
    </source>
</evidence>
<keyword evidence="6" id="KW-1185">Reference proteome</keyword>
<dbReference type="Gene3D" id="2.60.130.10">
    <property type="entry name" value="Aromatic compound dioxygenase"/>
    <property type="match status" value="1"/>
</dbReference>
<dbReference type="GO" id="GO:0008199">
    <property type="term" value="F:ferric iron binding"/>
    <property type="evidence" value="ECO:0007669"/>
    <property type="project" value="InterPro"/>
</dbReference>
<dbReference type="EC" id="1.13.11.3" evidence="5"/>
<dbReference type="RefSeq" id="WP_164435652.1">
    <property type="nucleotide sequence ID" value="NZ_JAAIKT010000087.1"/>
</dbReference>
<evidence type="ECO:0000256" key="2">
    <source>
        <dbReference type="ARBA" id="ARBA00022964"/>
    </source>
</evidence>
<dbReference type="InterPro" id="IPR012786">
    <property type="entry name" value="Protocat_dOase_a"/>
</dbReference>
<evidence type="ECO:0000256" key="3">
    <source>
        <dbReference type="ARBA" id="ARBA00023002"/>
    </source>
</evidence>
<dbReference type="InterPro" id="IPR015889">
    <property type="entry name" value="Intradiol_dOase_core"/>
</dbReference>
<comment type="caution">
    <text evidence="5">The sequence shown here is derived from an EMBL/GenBank/DDBJ whole genome shotgun (WGS) entry which is preliminary data.</text>
</comment>
<dbReference type="EMBL" id="JAAIKT010000087">
    <property type="protein sequence ID" value="NEW76614.1"/>
    <property type="molecule type" value="Genomic_DNA"/>
</dbReference>
<dbReference type="InterPro" id="IPR050770">
    <property type="entry name" value="Intradiol_RC_Dioxygenase"/>
</dbReference>
<name>A0A6G4AV24_9ACTN</name>
<protein>
    <submittedName>
        <fullName evidence="5">Protocatechuate 3,4-dioxygenase subunit alpha</fullName>
        <ecNumber evidence="5">1.13.11.3</ecNumber>
    </submittedName>
</protein>
<comment type="similarity">
    <text evidence="1">Belongs to the intradiol ring-cleavage dioxygenase family.</text>
</comment>
<gene>
    <name evidence="5" type="primary">pcaG</name>
    <name evidence="5" type="ORF">G4H13_41330</name>
</gene>
<dbReference type="Pfam" id="PF00775">
    <property type="entry name" value="Dioxygenase_C"/>
    <property type="match status" value="1"/>
</dbReference>
<proteinExistence type="inferred from homology"/>
<dbReference type="SUPFAM" id="SSF49482">
    <property type="entry name" value="Aromatic compound dioxygenase"/>
    <property type="match status" value="1"/>
</dbReference>
<dbReference type="PANTHER" id="PTHR33711:SF9">
    <property type="entry name" value="PROTOCATECHUATE 3,4-DIOXYGENASE ALPHA CHAIN"/>
    <property type="match status" value="1"/>
</dbReference>
<keyword evidence="2" id="KW-0223">Dioxygenase</keyword>
<dbReference type="AlphaFoldDB" id="A0A6G4AV24"/>
<organism evidence="5 6">
    <name type="scientific">Streptomyces rhizosphaericus</name>
    <dbReference type="NCBI Taxonomy" id="114699"/>
    <lineage>
        <taxon>Bacteria</taxon>
        <taxon>Bacillati</taxon>
        <taxon>Actinomycetota</taxon>
        <taxon>Actinomycetes</taxon>
        <taxon>Kitasatosporales</taxon>
        <taxon>Streptomycetaceae</taxon>
        <taxon>Streptomyces</taxon>
        <taxon>Streptomyces violaceusniger group</taxon>
    </lineage>
</organism>
<reference evidence="5" key="1">
    <citation type="submission" date="2020-02" db="EMBL/GenBank/DDBJ databases">
        <title>A new Streptomyces sp. for controlling soil-borne diseases.</title>
        <authorList>
            <person name="Li X."/>
            <person name="Tian Y."/>
            <person name="Gao K."/>
        </authorList>
    </citation>
    <scope>NUCLEOTIDE SEQUENCE [LARGE SCALE GENOMIC DNA]</scope>
    <source>
        <strain evidence="5">0250</strain>
    </source>
</reference>
<feature type="domain" description="Intradiol ring-cleavage dioxygenases" evidence="4">
    <location>
        <begin position="62"/>
        <end position="183"/>
    </location>
</feature>
<dbReference type="GO" id="GO:0018578">
    <property type="term" value="F:protocatechuate 3,4-dioxygenase activity"/>
    <property type="evidence" value="ECO:0007669"/>
    <property type="project" value="UniProtKB-EC"/>
</dbReference>
<evidence type="ECO:0000313" key="5">
    <source>
        <dbReference type="EMBL" id="NEW76614.1"/>
    </source>
</evidence>
<keyword evidence="3 5" id="KW-0560">Oxidoreductase</keyword>
<evidence type="ECO:0000256" key="1">
    <source>
        <dbReference type="ARBA" id="ARBA00007825"/>
    </source>
</evidence>
<evidence type="ECO:0000313" key="6">
    <source>
        <dbReference type="Proteomes" id="UP000476310"/>
    </source>
</evidence>
<dbReference type="Proteomes" id="UP000476310">
    <property type="component" value="Unassembled WGS sequence"/>
</dbReference>
<accession>A0A6G4AV24</accession>